<gene>
    <name evidence="5" type="ORF">SAMN02745782_01925</name>
</gene>
<evidence type="ECO:0000313" key="5">
    <source>
        <dbReference type="EMBL" id="SJZ96939.1"/>
    </source>
</evidence>
<keyword evidence="3" id="KW-0472">Membrane</keyword>
<dbReference type="PANTHER" id="PTHR45138">
    <property type="entry name" value="REGULATORY COMPONENTS OF SENSORY TRANSDUCTION SYSTEM"/>
    <property type="match status" value="1"/>
</dbReference>
<evidence type="ECO:0000256" key="1">
    <source>
        <dbReference type="ARBA" id="ARBA00012528"/>
    </source>
</evidence>
<sequence length="499" mass="58055">MAKPSIFSKYNYLLTKIFFSLSVLVFIFTFVLVAAHYQKHANLHQLGYEQMLTTLETTYLYEMIEENERQLSVLISLLDKEKIERGEPAFNSTWPVAHKIKMESDHYIFFYNHQSDLIETYPHWERPEHFLSEKRPWYRLIKNPSHDSVWVGPYMEYNTQQLVLSLGQTVFSEDGRVLGMMLVDMSLEMLNKVLERMSGELDVSLFLRQQDSGTMLSVVNEHLLQLERISNKNSFLHLNAFTQGALLTKSLPYVNWELGIYIPPHRFRAAFFNELVLLILPITAITLMMILGICSLLKIFRQELRLLEQRVRQFDPKKHPSQMQTSAWFVDRSLTTIEQQHQTHLLKLRLDPLTGILNRRAFDEDLYHYAEMKQSYTVILIDVDLFKQINDSFGHPFGDFVLQQVSIVLTEIFGTESVYRIGGDEFACLLPSSQQETLVQQLDQLIININQHTWPEKTCHVSVSVGATIGDGPSVQLFKQADMALYQSKHAGRNCWHLL</sequence>
<evidence type="ECO:0000259" key="4">
    <source>
        <dbReference type="PROSITE" id="PS50887"/>
    </source>
</evidence>
<keyword evidence="3" id="KW-0812">Transmembrane</keyword>
<reference evidence="6" key="1">
    <citation type="submission" date="2017-02" db="EMBL/GenBank/DDBJ databases">
        <authorList>
            <person name="Varghese N."/>
            <person name="Submissions S."/>
        </authorList>
    </citation>
    <scope>NUCLEOTIDE SEQUENCE [LARGE SCALE GENOMIC DNA]</scope>
    <source>
        <strain evidence="6">DSM 19608</strain>
    </source>
</reference>
<keyword evidence="3" id="KW-1133">Transmembrane helix</keyword>
<feature type="transmembrane region" description="Helical" evidence="3">
    <location>
        <begin position="12"/>
        <end position="37"/>
    </location>
</feature>
<dbReference type="GO" id="GO:1902201">
    <property type="term" value="P:negative regulation of bacterial-type flagellum-dependent cell motility"/>
    <property type="evidence" value="ECO:0007669"/>
    <property type="project" value="TreeGrafter"/>
</dbReference>
<dbReference type="Gene3D" id="3.30.70.270">
    <property type="match status" value="1"/>
</dbReference>
<dbReference type="Pfam" id="PF00990">
    <property type="entry name" value="GGDEF"/>
    <property type="match status" value="1"/>
</dbReference>
<dbReference type="Proteomes" id="UP000190834">
    <property type="component" value="Unassembled WGS sequence"/>
</dbReference>
<dbReference type="GO" id="GO:0043709">
    <property type="term" value="P:cell adhesion involved in single-species biofilm formation"/>
    <property type="evidence" value="ECO:0007669"/>
    <property type="project" value="TreeGrafter"/>
</dbReference>
<dbReference type="InterPro" id="IPR043128">
    <property type="entry name" value="Rev_trsase/Diguanyl_cyclase"/>
</dbReference>
<dbReference type="NCBIfam" id="TIGR00254">
    <property type="entry name" value="GGDEF"/>
    <property type="match status" value="1"/>
</dbReference>
<accession>A0A1T4PZR0</accession>
<dbReference type="STRING" id="1123491.SAMN02745782_01925"/>
<dbReference type="InterPro" id="IPR050469">
    <property type="entry name" value="Diguanylate_Cyclase"/>
</dbReference>
<evidence type="ECO:0000256" key="3">
    <source>
        <dbReference type="SAM" id="Phobius"/>
    </source>
</evidence>
<dbReference type="Gene3D" id="3.30.450.20">
    <property type="entry name" value="PAS domain"/>
    <property type="match status" value="1"/>
</dbReference>
<dbReference type="EMBL" id="FUXB01000009">
    <property type="protein sequence ID" value="SJZ96939.1"/>
    <property type="molecule type" value="Genomic_DNA"/>
</dbReference>
<dbReference type="PROSITE" id="PS50887">
    <property type="entry name" value="GGDEF"/>
    <property type="match status" value="1"/>
</dbReference>
<dbReference type="GO" id="GO:0005886">
    <property type="term" value="C:plasma membrane"/>
    <property type="evidence" value="ECO:0007669"/>
    <property type="project" value="TreeGrafter"/>
</dbReference>
<dbReference type="GO" id="GO:0052621">
    <property type="term" value="F:diguanylate cyclase activity"/>
    <property type="evidence" value="ECO:0007669"/>
    <property type="project" value="UniProtKB-EC"/>
</dbReference>
<dbReference type="InterPro" id="IPR000160">
    <property type="entry name" value="GGDEF_dom"/>
</dbReference>
<evidence type="ECO:0000313" key="6">
    <source>
        <dbReference type="Proteomes" id="UP000190834"/>
    </source>
</evidence>
<organism evidence="5 6">
    <name type="scientific">Vibrio cincinnatiensis DSM 19608</name>
    <dbReference type="NCBI Taxonomy" id="1123491"/>
    <lineage>
        <taxon>Bacteria</taxon>
        <taxon>Pseudomonadati</taxon>
        <taxon>Pseudomonadota</taxon>
        <taxon>Gammaproteobacteria</taxon>
        <taxon>Vibrionales</taxon>
        <taxon>Vibrionaceae</taxon>
        <taxon>Vibrio</taxon>
    </lineage>
</organism>
<protein>
    <recommendedName>
        <fullName evidence="1">diguanylate cyclase</fullName>
        <ecNumber evidence="1">2.7.7.65</ecNumber>
    </recommendedName>
</protein>
<dbReference type="EC" id="2.7.7.65" evidence="1"/>
<dbReference type="PANTHER" id="PTHR45138:SF9">
    <property type="entry name" value="DIGUANYLATE CYCLASE DGCM-RELATED"/>
    <property type="match status" value="1"/>
</dbReference>
<feature type="domain" description="GGDEF" evidence="4">
    <location>
        <begin position="374"/>
        <end position="499"/>
    </location>
</feature>
<dbReference type="SUPFAM" id="SSF55073">
    <property type="entry name" value="Nucleotide cyclase"/>
    <property type="match status" value="1"/>
</dbReference>
<keyword evidence="6" id="KW-1185">Reference proteome</keyword>
<dbReference type="SMART" id="SM00267">
    <property type="entry name" value="GGDEF"/>
    <property type="match status" value="1"/>
</dbReference>
<comment type="catalytic activity">
    <reaction evidence="2">
        <text>2 GTP = 3',3'-c-di-GMP + 2 diphosphate</text>
        <dbReference type="Rhea" id="RHEA:24898"/>
        <dbReference type="ChEBI" id="CHEBI:33019"/>
        <dbReference type="ChEBI" id="CHEBI:37565"/>
        <dbReference type="ChEBI" id="CHEBI:58805"/>
        <dbReference type="EC" id="2.7.7.65"/>
    </reaction>
</comment>
<name>A0A1T4PZR0_VIBCI</name>
<dbReference type="InterPro" id="IPR029787">
    <property type="entry name" value="Nucleotide_cyclase"/>
</dbReference>
<dbReference type="CDD" id="cd01949">
    <property type="entry name" value="GGDEF"/>
    <property type="match status" value="1"/>
</dbReference>
<proteinExistence type="predicted"/>
<feature type="transmembrane region" description="Helical" evidence="3">
    <location>
        <begin position="275"/>
        <end position="300"/>
    </location>
</feature>
<dbReference type="AlphaFoldDB" id="A0A1T4PZR0"/>
<evidence type="ECO:0000256" key="2">
    <source>
        <dbReference type="ARBA" id="ARBA00034247"/>
    </source>
</evidence>